<dbReference type="EMBL" id="LDAU01000183">
    <property type="protein sequence ID" value="KRX00704.1"/>
    <property type="molecule type" value="Genomic_DNA"/>
</dbReference>
<dbReference type="InterPro" id="IPR011009">
    <property type="entry name" value="Kinase-like_dom_sf"/>
</dbReference>
<dbReference type="GO" id="GO:0004674">
    <property type="term" value="F:protein serine/threonine kinase activity"/>
    <property type="evidence" value="ECO:0007669"/>
    <property type="project" value="UniProtKB-KW"/>
</dbReference>
<evidence type="ECO:0000256" key="1">
    <source>
        <dbReference type="ARBA" id="ARBA00022527"/>
    </source>
</evidence>
<dbReference type="SUPFAM" id="SSF48403">
    <property type="entry name" value="Ankyrin repeat"/>
    <property type="match status" value="1"/>
</dbReference>
<dbReference type="Gene3D" id="1.10.510.10">
    <property type="entry name" value="Transferase(Phosphotransferase) domain 1"/>
    <property type="match status" value="1"/>
</dbReference>
<proteinExistence type="predicted"/>
<evidence type="ECO:0000313" key="7">
    <source>
        <dbReference type="Proteomes" id="UP000054937"/>
    </source>
</evidence>
<dbReference type="AlphaFoldDB" id="A0A0V0QF00"/>
<dbReference type="InParanoid" id="A0A0V0QF00"/>
<keyword evidence="2" id="KW-0808">Transferase</keyword>
<dbReference type="GO" id="GO:0005524">
    <property type="term" value="F:ATP binding"/>
    <property type="evidence" value="ECO:0007669"/>
    <property type="project" value="UniProtKB-KW"/>
</dbReference>
<dbReference type="Gene3D" id="1.25.40.20">
    <property type="entry name" value="Ankyrin repeat-containing domain"/>
    <property type="match status" value="1"/>
</dbReference>
<accession>A0A0V0QF00</accession>
<dbReference type="Proteomes" id="UP000054937">
    <property type="component" value="Unassembled WGS sequence"/>
</dbReference>
<comment type="caution">
    <text evidence="6">The sequence shown here is derived from an EMBL/GenBank/DDBJ whole genome shotgun (WGS) entry which is preliminary data.</text>
</comment>
<organism evidence="6 7">
    <name type="scientific">Pseudocohnilembus persalinus</name>
    <name type="common">Ciliate</name>
    <dbReference type="NCBI Taxonomy" id="266149"/>
    <lineage>
        <taxon>Eukaryota</taxon>
        <taxon>Sar</taxon>
        <taxon>Alveolata</taxon>
        <taxon>Ciliophora</taxon>
        <taxon>Intramacronucleata</taxon>
        <taxon>Oligohymenophorea</taxon>
        <taxon>Scuticociliatia</taxon>
        <taxon>Philasterida</taxon>
        <taxon>Pseudocohnilembidae</taxon>
        <taxon>Pseudocohnilembus</taxon>
    </lineage>
</organism>
<sequence>MQNQKLLKQYTNEVDCNINLEYERLNVQNESSSFDNDLQKTILIRDLDSQEEQIISTKQEFEKYLTYVEQSYSIIRKVNFNLTSLQYSIQNKNYQLCELIMNFDDLDVNILNQFNQTSLHLAAINLQKLEHGDEEYDTILKVIEQLKKRNINVDIQDVHNKTAYDYYPLNMILSLGVIIYELMEGQPPDLDLNNKNNMLYFSKDYNQDIVNLVISLLKKNPQKRLGVNGIKDFQQHSFFQGFEWDKIYQRFLLAQVVKQLDLTQLKFTFTRTIIQQNQQLLLQAKR</sequence>
<dbReference type="InterPro" id="IPR036770">
    <property type="entry name" value="Ankyrin_rpt-contain_sf"/>
</dbReference>
<evidence type="ECO:0000313" key="6">
    <source>
        <dbReference type="EMBL" id="KRX00704.1"/>
    </source>
</evidence>
<evidence type="ECO:0000256" key="3">
    <source>
        <dbReference type="ARBA" id="ARBA00022741"/>
    </source>
</evidence>
<evidence type="ECO:0000256" key="5">
    <source>
        <dbReference type="ARBA" id="ARBA00022840"/>
    </source>
</evidence>
<dbReference type="SUPFAM" id="SSF56112">
    <property type="entry name" value="Protein kinase-like (PK-like)"/>
    <property type="match status" value="1"/>
</dbReference>
<keyword evidence="1" id="KW-0723">Serine/threonine-protein kinase</keyword>
<keyword evidence="4 6" id="KW-0418">Kinase</keyword>
<evidence type="ECO:0000256" key="4">
    <source>
        <dbReference type="ARBA" id="ARBA00022777"/>
    </source>
</evidence>
<reference evidence="6 7" key="1">
    <citation type="journal article" date="2015" name="Sci. Rep.">
        <title>Genome of the facultative scuticociliatosis pathogen Pseudocohnilembus persalinus provides insight into its virulence through horizontal gene transfer.</title>
        <authorList>
            <person name="Xiong J."/>
            <person name="Wang G."/>
            <person name="Cheng J."/>
            <person name="Tian M."/>
            <person name="Pan X."/>
            <person name="Warren A."/>
            <person name="Jiang C."/>
            <person name="Yuan D."/>
            <person name="Miao W."/>
        </authorList>
    </citation>
    <scope>NUCLEOTIDE SEQUENCE [LARGE SCALE GENOMIC DNA]</scope>
    <source>
        <strain evidence="6">36N120E</strain>
    </source>
</reference>
<dbReference type="PANTHER" id="PTHR24353">
    <property type="entry name" value="CYCLIC NUCLEOTIDE-DEPENDENT PROTEIN KINASE"/>
    <property type="match status" value="1"/>
</dbReference>
<evidence type="ECO:0000256" key="2">
    <source>
        <dbReference type="ARBA" id="ARBA00022679"/>
    </source>
</evidence>
<keyword evidence="5" id="KW-0067">ATP-binding</keyword>
<name>A0A0V0QF00_PSEPJ</name>
<protein>
    <submittedName>
        <fullName evidence="6">Protein kinase-like domain</fullName>
    </submittedName>
</protein>
<keyword evidence="3" id="KW-0547">Nucleotide-binding</keyword>
<keyword evidence="7" id="KW-1185">Reference proteome</keyword>
<gene>
    <name evidence="6" type="ORF">PPERSA_00931</name>
</gene>